<accession>A0A167BMP6</accession>
<dbReference type="InterPro" id="IPR027417">
    <property type="entry name" value="P-loop_NTPase"/>
</dbReference>
<feature type="region of interest" description="Disordered" evidence="1">
    <location>
        <begin position="745"/>
        <end position="766"/>
    </location>
</feature>
<reference evidence="2 3" key="1">
    <citation type="submission" date="2013-07" db="EMBL/GenBank/DDBJ databases">
        <title>Comparative Genomic and Metabolomic Analysis of Twelve Strains of Pseudoalteromonas luteoviolacea.</title>
        <authorList>
            <person name="Vynne N.G."/>
            <person name="Mansson M."/>
            <person name="Gram L."/>
        </authorList>
    </citation>
    <scope>NUCLEOTIDE SEQUENCE [LARGE SCALE GENOMIC DNA]</scope>
    <source>
        <strain evidence="2 3">NCIMB 1942</strain>
    </source>
</reference>
<evidence type="ECO:0000256" key="1">
    <source>
        <dbReference type="SAM" id="MobiDB-lite"/>
    </source>
</evidence>
<sequence>MNNGTSDLYIKRTLTSDSNTYTEDELVKAADYIVVLAEPGAGKTELLKSLANQLKVKRVSANRLVNSQQVHCEEVLVIDAFDELAQTKHSGIYQLLDKIDELKPKKLVISSRSSEWGDGHQHAFEEYFESQPLVVRLSEFNEAEQQLLFYSYLPNESFAAFYDEVQRFNLGVLLPNPQFLSMFANAYIESNRKFANKKSIFEKAVERLAKESRPSINNHLVSSLPLSKKISITSEIFAGILLSGSEGISVSGHAEEKLFPNINSLHAHQENIKHIIDSKLFKPSDNMDQHMPVHKVISEYCAARHLVQKITDDHEPLTLRVCLSVIAANGYVRDELRGMVGWMATLGSQSIQRELIELDPYAILANGDPSQLAPSSKRYLLTRLQQVEARDPYFRRSDFWRQFSTVDFFDIGMAEHLRPLLKSNSGGDLRDLVLEIIKNSTVVDLLTSELTKIVLDSDEDLNSKSLAIRCLCSSPNFDYMSLFERLITAKGHSQLEVIVKGISVVGVKAISFDFLLRYLKACAQSYPTDREKPFISFTHASRYYIQLFIKSFERETTERLLDSLTQGLACNCGKEFYECYCREGVSKIVGRLLDHYFEVTNPPYDPKRIWSWVKDLNFHANCFVNESQSVKALKELTDLRRSIFIYLFEPLASAKECYALQSKLDSQSGLHSGLHLYAEDVDFLIDHAFETNNAELWSIFIVRHHFRWKKDKRRDDNFRQKMRRQANENTKFMAKWAESKRAEQQFKRDVRKRNGKSERKHGAYEKRKNAERLKTIKYIADNQELIASGQHFRLLWNFAYYFLNEPNQIQIEFGNEQVVHNSIRNCLASLAPHIPPLKKLAATSVRFNLEIVLYAFCIQTVREQGCLDSIPNQVLTTVRTDLSMHHSAVSDKEREYLKREIDRLLFPDLPSKEAYLRDYIEPQLRDFKREHPEIEVLRHDDTFSEFRASLPFKWLSCYIDQSIYTQDILFDLVAQHGNRIELNQLIFSRSTDWAARQNSSKLTDNELEQCKFWYVRAFFFLEINVVKPFFDALVTDKDSIFLFKSISGSLSRRFDDGWPMLTSDKVYELFNAFFESWPKVPLPSGWGSDSPKEEKAYRYLVDSLRCISADSHTRALDFIEKFLKDERFADLHQSLKNMQVYHLRNKALLEFTPPTPENVVNVLSKCDVVTVEGLRKLVLHELKCYQKDINGGEYNTANRFYKTISSDTVVHHDEVRCVEIIAEYLKPRLEKHNINLETEDQTKDQNRIDLSASKMINGQRKLLVIEAKGQWHKEIYTAINTQLVERYTIHPDACEQGIYVVIWFGPNEKVAGLKRHNINSSQELKDELTKSLSENLKTFIDIFVLDVSKSSK</sequence>
<proteinExistence type="predicted"/>
<evidence type="ECO:0000313" key="3">
    <source>
        <dbReference type="Proteomes" id="UP000076587"/>
    </source>
</evidence>
<dbReference type="Proteomes" id="UP000076587">
    <property type="component" value="Unassembled WGS sequence"/>
</dbReference>
<dbReference type="OrthoDB" id="9004810at2"/>
<dbReference type="EMBL" id="AUXT01000164">
    <property type="protein sequence ID" value="KZN46707.1"/>
    <property type="molecule type" value="Genomic_DNA"/>
</dbReference>
<dbReference type="SUPFAM" id="SSF52540">
    <property type="entry name" value="P-loop containing nucleoside triphosphate hydrolases"/>
    <property type="match status" value="1"/>
</dbReference>
<dbReference type="RefSeq" id="WP_063377414.1">
    <property type="nucleotide sequence ID" value="NZ_AUXT01000164.1"/>
</dbReference>
<organism evidence="2 3">
    <name type="scientific">Pseudoalteromonas luteoviolacea NCIMB 1942</name>
    <dbReference type="NCBI Taxonomy" id="1365253"/>
    <lineage>
        <taxon>Bacteria</taxon>
        <taxon>Pseudomonadati</taxon>
        <taxon>Pseudomonadota</taxon>
        <taxon>Gammaproteobacteria</taxon>
        <taxon>Alteromonadales</taxon>
        <taxon>Pseudoalteromonadaceae</taxon>
        <taxon>Pseudoalteromonas</taxon>
    </lineage>
</organism>
<dbReference type="PATRIC" id="fig|1365253.3.peg.2829"/>
<protein>
    <submittedName>
        <fullName evidence="2">Uncharacterized protein</fullName>
    </submittedName>
</protein>
<evidence type="ECO:0000313" key="2">
    <source>
        <dbReference type="EMBL" id="KZN46707.1"/>
    </source>
</evidence>
<comment type="caution">
    <text evidence="2">The sequence shown here is derived from an EMBL/GenBank/DDBJ whole genome shotgun (WGS) entry which is preliminary data.</text>
</comment>
<dbReference type="Gene3D" id="3.40.50.300">
    <property type="entry name" value="P-loop containing nucleotide triphosphate hydrolases"/>
    <property type="match status" value="1"/>
</dbReference>
<feature type="compositionally biased region" description="Basic and acidic residues" evidence="1">
    <location>
        <begin position="755"/>
        <end position="766"/>
    </location>
</feature>
<name>A0A167BMP6_9GAMM</name>
<gene>
    <name evidence="2" type="ORF">N482_11565</name>
</gene>